<dbReference type="Gene3D" id="3.40.35.10">
    <property type="entry name" value="Phosphotransferase system, sorbose subfamily IIB component"/>
    <property type="match status" value="1"/>
</dbReference>
<dbReference type="GO" id="GO:0008982">
    <property type="term" value="F:protein-N(PI)-phosphohistidine-sugar phosphotransferase activity"/>
    <property type="evidence" value="ECO:0007669"/>
    <property type="project" value="InterPro"/>
</dbReference>
<organism evidence="9 10">
    <name type="scientific">Clostridium amylolyticum</name>
    <dbReference type="NCBI Taxonomy" id="1121298"/>
    <lineage>
        <taxon>Bacteria</taxon>
        <taxon>Bacillati</taxon>
        <taxon>Bacillota</taxon>
        <taxon>Clostridia</taxon>
        <taxon>Eubacteriales</taxon>
        <taxon>Clostridiaceae</taxon>
        <taxon>Clostridium</taxon>
    </lineage>
</organism>
<evidence type="ECO:0000259" key="8">
    <source>
        <dbReference type="PROSITE" id="PS51101"/>
    </source>
</evidence>
<protein>
    <submittedName>
        <fullName evidence="9">PTS system, mannose-specific IIB component</fullName>
    </submittedName>
</protein>
<dbReference type="RefSeq" id="WP_073010269.1">
    <property type="nucleotide sequence ID" value="NZ_FQZO01000007.1"/>
</dbReference>
<dbReference type="InterPro" id="IPR036667">
    <property type="entry name" value="PTS_IIB_sorbose-sp_sf"/>
</dbReference>
<dbReference type="Pfam" id="PF03830">
    <property type="entry name" value="PTSIIB_sorb"/>
    <property type="match status" value="1"/>
</dbReference>
<dbReference type="SUPFAM" id="SSF52728">
    <property type="entry name" value="PTS IIb component"/>
    <property type="match status" value="1"/>
</dbReference>
<gene>
    <name evidence="9" type="ORF">SAMN05444401_3729</name>
</gene>
<dbReference type="CDD" id="cd00001">
    <property type="entry name" value="PTS_IIB_man"/>
    <property type="match status" value="1"/>
</dbReference>
<dbReference type="GO" id="GO:0009401">
    <property type="term" value="P:phosphoenolpyruvate-dependent sugar phosphotransferase system"/>
    <property type="evidence" value="ECO:0007669"/>
    <property type="project" value="UniProtKB-KW"/>
</dbReference>
<evidence type="ECO:0000256" key="1">
    <source>
        <dbReference type="ARBA" id="ARBA00004496"/>
    </source>
</evidence>
<reference evidence="9 10" key="1">
    <citation type="submission" date="2016-11" db="EMBL/GenBank/DDBJ databases">
        <authorList>
            <person name="Jaros S."/>
            <person name="Januszkiewicz K."/>
            <person name="Wedrychowicz H."/>
        </authorList>
    </citation>
    <scope>NUCLEOTIDE SEQUENCE [LARGE SCALE GENOMIC DNA]</scope>
    <source>
        <strain evidence="9 10">DSM 21864</strain>
    </source>
</reference>
<dbReference type="AlphaFoldDB" id="A0A1M6LPA9"/>
<dbReference type="GO" id="GO:0005737">
    <property type="term" value="C:cytoplasm"/>
    <property type="evidence" value="ECO:0007669"/>
    <property type="project" value="UniProtKB-SubCell"/>
</dbReference>
<keyword evidence="2" id="KW-0813">Transport</keyword>
<evidence type="ECO:0000256" key="7">
    <source>
        <dbReference type="ARBA" id="ARBA00022777"/>
    </source>
</evidence>
<evidence type="ECO:0000313" key="10">
    <source>
        <dbReference type="Proteomes" id="UP000184080"/>
    </source>
</evidence>
<dbReference type="GO" id="GO:0016301">
    <property type="term" value="F:kinase activity"/>
    <property type="evidence" value="ECO:0007669"/>
    <property type="project" value="UniProtKB-KW"/>
</dbReference>
<feature type="domain" description="PTS EIIB type-4" evidence="8">
    <location>
        <begin position="1"/>
        <end position="157"/>
    </location>
</feature>
<keyword evidence="3" id="KW-0963">Cytoplasm</keyword>
<evidence type="ECO:0000256" key="4">
    <source>
        <dbReference type="ARBA" id="ARBA00022597"/>
    </source>
</evidence>
<comment type="subcellular location">
    <subcellularLocation>
        <location evidence="1">Cytoplasm</location>
    </subcellularLocation>
</comment>
<keyword evidence="5" id="KW-0808">Transferase</keyword>
<evidence type="ECO:0000313" key="9">
    <source>
        <dbReference type="EMBL" id="SHJ73015.1"/>
    </source>
</evidence>
<name>A0A1M6LPA9_9CLOT</name>
<keyword evidence="4" id="KW-0762">Sugar transport</keyword>
<dbReference type="PROSITE" id="PS51101">
    <property type="entry name" value="PTS_EIIB_TYPE_4"/>
    <property type="match status" value="1"/>
</dbReference>
<dbReference type="EMBL" id="FQZO01000007">
    <property type="protein sequence ID" value="SHJ73015.1"/>
    <property type="molecule type" value="Genomic_DNA"/>
</dbReference>
<evidence type="ECO:0000256" key="6">
    <source>
        <dbReference type="ARBA" id="ARBA00022683"/>
    </source>
</evidence>
<keyword evidence="6" id="KW-0598">Phosphotransferase system</keyword>
<dbReference type="STRING" id="1121298.SAMN05444401_3729"/>
<evidence type="ECO:0000256" key="5">
    <source>
        <dbReference type="ARBA" id="ARBA00022679"/>
    </source>
</evidence>
<proteinExistence type="predicted"/>
<evidence type="ECO:0000256" key="3">
    <source>
        <dbReference type="ARBA" id="ARBA00022490"/>
    </source>
</evidence>
<dbReference type="OrthoDB" id="9788818at2"/>
<dbReference type="Proteomes" id="UP000184080">
    <property type="component" value="Unassembled WGS sequence"/>
</dbReference>
<evidence type="ECO:0000256" key="2">
    <source>
        <dbReference type="ARBA" id="ARBA00022448"/>
    </source>
</evidence>
<keyword evidence="7" id="KW-0418">Kinase</keyword>
<keyword evidence="10" id="KW-1185">Reference proteome</keyword>
<sequence length="157" mass="17421">MGIKLVRIDDRLIHGQVATTWIKDYAIEQVLIINDKVANDPIQKSVVGLAVPPGVKVLVFGVNQFINILKKNEIKKTTMLLFTTSTDVLKVVEGGGDIKEINAGGMRFNSTRKRLTKAISVTPEEEQAFVKLMEKGIQVKVQMVPKDDSVNFSDLIK</sequence>
<accession>A0A1M6LPA9</accession>
<dbReference type="InterPro" id="IPR004720">
    <property type="entry name" value="PTS_IIB_sorbose-sp"/>
</dbReference>